<dbReference type="InterPro" id="IPR001466">
    <property type="entry name" value="Beta-lactam-related"/>
</dbReference>
<name>A0A3D8RMX8_9HELO</name>
<gene>
    <name evidence="3" type="ORF">BP6252_06293</name>
</gene>
<dbReference type="OrthoDB" id="5946976at2759"/>
<sequence length="381" mass="41085">MSQSRSEIEAALSGALQDAIKDGVPGVSAVIRTSKGVVWQGAAGLANIETELPASSANVFGIGSITKVFVAVVILQLVEEGKLKLSDTLEDHLDEYLIQDVGNAKAASIAALLSHSAGVESWEDDPVWIVEGRGSGLDPQKHWGKADPLKYIQRPSPLEPGKISYSNTNFTYLGFVIEKVTGAPAEAEIRRRILERLDLSDTFLEGFETHPASAKLPHRYHFATETFKSAAGICPAFSQPREGLIDATPSNLSVEWTAGGMVSTPNDLTKLGLAIRDAKIFSKSSLAIMQDFKEWTRGFEMGHSLFRYKSIQGYGTWCGHLGSVLGFTGVMFWEESSADCVVSVLANVGTMHCGPVPGSAYDVVLKGDFLKYALELTALED</sequence>
<evidence type="ECO:0000259" key="2">
    <source>
        <dbReference type="Pfam" id="PF00144"/>
    </source>
</evidence>
<dbReference type="InterPro" id="IPR012338">
    <property type="entry name" value="Beta-lactam/transpept-like"/>
</dbReference>
<evidence type="ECO:0000313" key="3">
    <source>
        <dbReference type="EMBL" id="RDW75151.1"/>
    </source>
</evidence>
<dbReference type="PANTHER" id="PTHR46825">
    <property type="entry name" value="D-ALANYL-D-ALANINE-CARBOXYPEPTIDASE/ENDOPEPTIDASE AMPH"/>
    <property type="match status" value="1"/>
</dbReference>
<accession>A0A3D8RMX8</accession>
<reference evidence="3 4" key="1">
    <citation type="journal article" date="2018" name="IMA Fungus">
        <title>IMA Genome-F 9: Draft genome sequence of Annulohypoxylon stygium, Aspergillus mulundensis, Berkeleyomyces basicola (syn. Thielaviopsis basicola), Ceratocystis smalleyi, two Cercospora beticola strains, Coleophoma cylindrospora, Fusarium fracticaudum, Phialophora cf. hyalina, and Morchella septimelata.</title>
        <authorList>
            <person name="Wingfield B.D."/>
            <person name="Bills G.F."/>
            <person name="Dong Y."/>
            <person name="Huang W."/>
            <person name="Nel W.J."/>
            <person name="Swalarsk-Parry B.S."/>
            <person name="Vaghefi N."/>
            <person name="Wilken P.M."/>
            <person name="An Z."/>
            <person name="de Beer Z.W."/>
            <person name="De Vos L."/>
            <person name="Chen L."/>
            <person name="Duong T.A."/>
            <person name="Gao Y."/>
            <person name="Hammerbacher A."/>
            <person name="Kikkert J.R."/>
            <person name="Li Y."/>
            <person name="Li H."/>
            <person name="Li K."/>
            <person name="Li Q."/>
            <person name="Liu X."/>
            <person name="Ma X."/>
            <person name="Naidoo K."/>
            <person name="Pethybridge S.J."/>
            <person name="Sun J."/>
            <person name="Steenkamp E.T."/>
            <person name="van der Nest M.A."/>
            <person name="van Wyk S."/>
            <person name="Wingfield M.J."/>
            <person name="Xiong C."/>
            <person name="Yue Q."/>
            <person name="Zhang X."/>
        </authorList>
    </citation>
    <scope>NUCLEOTIDE SEQUENCE [LARGE SCALE GENOMIC DNA]</scope>
    <source>
        <strain evidence="3 4">BP6252</strain>
    </source>
</reference>
<evidence type="ECO:0000256" key="1">
    <source>
        <dbReference type="ARBA" id="ARBA00038215"/>
    </source>
</evidence>
<dbReference type="AlphaFoldDB" id="A0A3D8RMX8"/>
<comment type="caution">
    <text evidence="3">The sequence shown here is derived from an EMBL/GenBank/DDBJ whole genome shotgun (WGS) entry which is preliminary data.</text>
</comment>
<comment type="similarity">
    <text evidence="1">Belongs to the peptidase S12 family.</text>
</comment>
<dbReference type="Gene3D" id="3.40.710.10">
    <property type="entry name" value="DD-peptidase/beta-lactamase superfamily"/>
    <property type="match status" value="1"/>
</dbReference>
<dbReference type="EMBL" id="PDLM01000006">
    <property type="protein sequence ID" value="RDW75151.1"/>
    <property type="molecule type" value="Genomic_DNA"/>
</dbReference>
<proteinExistence type="inferred from homology"/>
<evidence type="ECO:0000313" key="4">
    <source>
        <dbReference type="Proteomes" id="UP000256645"/>
    </source>
</evidence>
<dbReference type="STRING" id="1849047.A0A3D8RMX8"/>
<dbReference type="PANTHER" id="PTHR46825:SF7">
    <property type="entry name" value="D-ALANYL-D-ALANINE CARBOXYPEPTIDASE"/>
    <property type="match status" value="1"/>
</dbReference>
<dbReference type="Pfam" id="PF00144">
    <property type="entry name" value="Beta-lactamase"/>
    <property type="match status" value="1"/>
</dbReference>
<dbReference type="SUPFAM" id="SSF56601">
    <property type="entry name" value="beta-lactamase/transpeptidase-like"/>
    <property type="match status" value="1"/>
</dbReference>
<dbReference type="Proteomes" id="UP000256645">
    <property type="component" value="Unassembled WGS sequence"/>
</dbReference>
<organism evidence="3 4">
    <name type="scientific">Coleophoma cylindrospora</name>
    <dbReference type="NCBI Taxonomy" id="1849047"/>
    <lineage>
        <taxon>Eukaryota</taxon>
        <taxon>Fungi</taxon>
        <taxon>Dikarya</taxon>
        <taxon>Ascomycota</taxon>
        <taxon>Pezizomycotina</taxon>
        <taxon>Leotiomycetes</taxon>
        <taxon>Helotiales</taxon>
        <taxon>Dermateaceae</taxon>
        <taxon>Coleophoma</taxon>
    </lineage>
</organism>
<dbReference type="InterPro" id="IPR050491">
    <property type="entry name" value="AmpC-like"/>
</dbReference>
<protein>
    <recommendedName>
        <fullName evidence="2">Beta-lactamase-related domain-containing protein</fullName>
    </recommendedName>
</protein>
<feature type="domain" description="Beta-lactamase-related" evidence="2">
    <location>
        <begin position="21"/>
        <end position="348"/>
    </location>
</feature>
<keyword evidence="4" id="KW-1185">Reference proteome</keyword>